<proteinExistence type="predicted"/>
<dbReference type="Proteomes" id="UP001162741">
    <property type="component" value="Chromosome"/>
</dbReference>
<gene>
    <name evidence="1" type="ORF">MKQ68_11190</name>
</gene>
<organism evidence="1 2">
    <name type="scientific">Chitinophaga horti</name>
    <dbReference type="NCBI Taxonomy" id="2920382"/>
    <lineage>
        <taxon>Bacteria</taxon>
        <taxon>Pseudomonadati</taxon>
        <taxon>Bacteroidota</taxon>
        <taxon>Chitinophagia</taxon>
        <taxon>Chitinophagales</taxon>
        <taxon>Chitinophagaceae</taxon>
        <taxon>Chitinophaga</taxon>
    </lineage>
</organism>
<reference evidence="1" key="1">
    <citation type="submission" date="2022-10" db="EMBL/GenBank/DDBJ databases">
        <title>Chitinophaga sp. nov., isolated from soil.</title>
        <authorList>
            <person name="Jeon C.O."/>
        </authorList>
    </citation>
    <scope>NUCLEOTIDE SEQUENCE</scope>
    <source>
        <strain evidence="1">R8</strain>
    </source>
</reference>
<protein>
    <submittedName>
        <fullName evidence="1">Uncharacterized protein</fullName>
    </submittedName>
</protein>
<name>A0ABY6J7U1_9BACT</name>
<dbReference type="RefSeq" id="WP_264283370.1">
    <property type="nucleotide sequence ID" value="NZ_CP107006.1"/>
</dbReference>
<accession>A0ABY6J7U1</accession>
<dbReference type="EMBL" id="CP107006">
    <property type="protein sequence ID" value="UYQ95667.1"/>
    <property type="molecule type" value="Genomic_DNA"/>
</dbReference>
<evidence type="ECO:0000313" key="2">
    <source>
        <dbReference type="Proteomes" id="UP001162741"/>
    </source>
</evidence>
<sequence>MPNLINIYVPVETFLRDIHPLIQNSGMRLYMETLQQETWNIVEIKNHDALENEINEHYYALYFSSEPFVKKQHGSFFDETFCIHAIELRGGRSDAAAIENLSLRIISKTPDKGVKSFMNKLSKHLKDNQAYGMGVEPATSTYHSKVFYHKQAIKGKTLWVDFKRKVVPTTVI</sequence>
<keyword evidence="2" id="KW-1185">Reference proteome</keyword>
<evidence type="ECO:0000313" key="1">
    <source>
        <dbReference type="EMBL" id="UYQ95667.1"/>
    </source>
</evidence>